<dbReference type="OrthoDB" id="231157at2"/>
<dbReference type="RefSeq" id="WP_092056329.1">
    <property type="nucleotide sequence ID" value="NZ_FOQD01000022.1"/>
</dbReference>
<keyword evidence="2" id="KW-0812">Transmembrane</keyword>
<keyword evidence="2" id="KW-0472">Membrane</keyword>
<proteinExistence type="predicted"/>
<keyword evidence="2" id="KW-1133">Transmembrane helix</keyword>
<keyword evidence="4" id="KW-1185">Reference proteome</keyword>
<evidence type="ECO:0008006" key="5">
    <source>
        <dbReference type="Google" id="ProtNLM"/>
    </source>
</evidence>
<feature type="compositionally biased region" description="Polar residues" evidence="1">
    <location>
        <begin position="355"/>
        <end position="371"/>
    </location>
</feature>
<dbReference type="AlphaFoldDB" id="A0A1I3RVW2"/>
<dbReference type="Proteomes" id="UP000199518">
    <property type="component" value="Unassembled WGS sequence"/>
</dbReference>
<feature type="region of interest" description="Disordered" evidence="1">
    <location>
        <begin position="344"/>
        <end position="371"/>
    </location>
</feature>
<organism evidence="3 4">
    <name type="scientific">Planctomicrobium piriforme</name>
    <dbReference type="NCBI Taxonomy" id="1576369"/>
    <lineage>
        <taxon>Bacteria</taxon>
        <taxon>Pseudomonadati</taxon>
        <taxon>Planctomycetota</taxon>
        <taxon>Planctomycetia</taxon>
        <taxon>Planctomycetales</taxon>
        <taxon>Planctomycetaceae</taxon>
        <taxon>Planctomicrobium</taxon>
    </lineage>
</organism>
<feature type="region of interest" description="Disordered" evidence="1">
    <location>
        <begin position="160"/>
        <end position="191"/>
    </location>
</feature>
<evidence type="ECO:0000313" key="3">
    <source>
        <dbReference type="EMBL" id="SFJ50724.1"/>
    </source>
</evidence>
<reference evidence="4" key="1">
    <citation type="submission" date="2016-10" db="EMBL/GenBank/DDBJ databases">
        <authorList>
            <person name="Varghese N."/>
            <person name="Submissions S."/>
        </authorList>
    </citation>
    <scope>NUCLEOTIDE SEQUENCE [LARGE SCALE GENOMIC DNA]</scope>
    <source>
        <strain evidence="4">DSM 26348</strain>
    </source>
</reference>
<dbReference type="EMBL" id="FOQD01000022">
    <property type="protein sequence ID" value="SFJ50724.1"/>
    <property type="molecule type" value="Genomic_DNA"/>
</dbReference>
<dbReference type="STRING" id="1576369.SAMN05421753_12225"/>
<dbReference type="PROSITE" id="PS00409">
    <property type="entry name" value="PROKAR_NTER_METHYL"/>
    <property type="match status" value="1"/>
</dbReference>
<name>A0A1I3RVW2_9PLAN</name>
<evidence type="ECO:0000313" key="4">
    <source>
        <dbReference type="Proteomes" id="UP000199518"/>
    </source>
</evidence>
<evidence type="ECO:0000256" key="1">
    <source>
        <dbReference type="SAM" id="MobiDB-lite"/>
    </source>
</evidence>
<feature type="transmembrane region" description="Helical" evidence="2">
    <location>
        <begin position="48"/>
        <end position="70"/>
    </location>
</feature>
<gene>
    <name evidence="3" type="ORF">SAMN05421753_12225</name>
</gene>
<accession>A0A1I3RVW2</accession>
<protein>
    <recommendedName>
        <fullName evidence="5">Prepilin-type N-terminal cleavage/methylation domain-containing protein</fullName>
    </recommendedName>
</protein>
<dbReference type="InterPro" id="IPR012902">
    <property type="entry name" value="N_methyl_site"/>
</dbReference>
<sequence length="580" mass="62951">MKPARGQFDSQRPLGHAGQERFFVVRTRRPQLSAPVAQASSGFTLVEMLVSTGLVVLIMLLFAQIFGSAIGTMTEQRGMANNDQKARNLSGVLRGDLQNMTYRQPAWPYGTVQGIVPLAAGDEPIIDPANQRGYFYFSENDPAIDWDDVLQFTTMIRSGQRGDAPTNNQQRPYVGKASSLSTNGNNEPDMDDGIANGQGQSRAAEISYFLRNGNLCRRVMLLRDPLPASPSFDVQPTYSSASTNGPIRVYGTPTSFMSGNNTVRSYSGDFYNDFDYAASRQSDGSGTYLLFHSVDSLDNHLGRTNSPIAQSYTRYGFNPNTGIPVEFDSNSAFFGRFTAEETSSTGTGGFLWPGQTPTNNPYTRTDLTDTTSPIGTIDQYQTNTNRIGEDILLTNVEAFNIEVLDPGANGFVSIGASSPVAAVTYLNSQNADYKSAGGLSNIYDTWHPAMTSDLNVGASPYQAPFRPLVTATGSFSANWSGLGSSLTTGTTLAVPSMTYVRSATTYQNYSLAYQVISAGTKGSKPPEFPPMPGVIVQDGTARWQCVDNRVGLKAIRITVRYRDVSSNLSRQVTLVHSFVE</sequence>
<evidence type="ECO:0000256" key="2">
    <source>
        <dbReference type="SAM" id="Phobius"/>
    </source>
</evidence>